<dbReference type="GO" id="GO:0005737">
    <property type="term" value="C:cytoplasm"/>
    <property type="evidence" value="ECO:0007669"/>
    <property type="project" value="UniProtKB-SubCell"/>
</dbReference>
<dbReference type="Pfam" id="PF05524">
    <property type="entry name" value="PEP-utilisers_N"/>
    <property type="match status" value="1"/>
</dbReference>
<protein>
    <recommendedName>
        <fullName evidence="7 17">Phosphoenolpyruvate-protein phosphotransferase</fullName>
        <ecNumber evidence="6 17">2.7.3.9</ecNumber>
    </recommendedName>
    <alternativeName>
        <fullName evidence="16 17">Phosphotransferase system, enzyme I</fullName>
    </alternativeName>
</protein>
<evidence type="ECO:0000256" key="9">
    <source>
        <dbReference type="ARBA" id="ARBA00022490"/>
    </source>
</evidence>
<dbReference type="GO" id="GO:0046872">
    <property type="term" value="F:metal ion binding"/>
    <property type="evidence" value="ECO:0007669"/>
    <property type="project" value="UniProtKB-KW"/>
</dbReference>
<dbReference type="InterPro" id="IPR008279">
    <property type="entry name" value="PEP-util_enz_mobile_dom"/>
</dbReference>
<keyword evidence="10 17" id="KW-0762">Sugar transport</keyword>
<feature type="binding site" evidence="19">
    <location>
        <position position="460"/>
    </location>
    <ligand>
        <name>phosphoenolpyruvate</name>
        <dbReference type="ChEBI" id="CHEBI:58702"/>
    </ligand>
</feature>
<dbReference type="AlphaFoldDB" id="A0A543PNS2"/>
<evidence type="ECO:0000313" key="25">
    <source>
        <dbReference type="EMBL" id="TQN45729.1"/>
    </source>
</evidence>
<gene>
    <name evidence="25" type="ORF">FHX52_2429</name>
</gene>
<evidence type="ECO:0000256" key="7">
    <source>
        <dbReference type="ARBA" id="ARBA00016544"/>
    </source>
</evidence>
<evidence type="ECO:0000313" key="26">
    <source>
        <dbReference type="Proteomes" id="UP000320085"/>
    </source>
</evidence>
<dbReference type="InterPro" id="IPR040442">
    <property type="entry name" value="Pyrv_kinase-like_dom_sf"/>
</dbReference>
<evidence type="ECO:0000256" key="10">
    <source>
        <dbReference type="ARBA" id="ARBA00022597"/>
    </source>
</evidence>
<dbReference type="Pfam" id="PF02896">
    <property type="entry name" value="PEP-utilizers_C"/>
    <property type="match status" value="1"/>
</dbReference>
<evidence type="ECO:0000259" key="23">
    <source>
        <dbReference type="Pfam" id="PF02896"/>
    </source>
</evidence>
<dbReference type="InterPro" id="IPR036618">
    <property type="entry name" value="PtsI_HPr-bd_sf"/>
</dbReference>
<feature type="binding site" evidence="19">
    <location>
        <position position="337"/>
    </location>
    <ligand>
        <name>phosphoenolpyruvate</name>
        <dbReference type="ChEBI" id="CHEBI:58702"/>
    </ligand>
</feature>
<comment type="function">
    <text evidence="3 17">General (non sugar-specific) component of the phosphoenolpyruvate-dependent sugar phosphotransferase system (sugar PTS). This major carbohydrate active-transport system catalyzes the phosphorylation of incoming sugar substrates concomitantly with their translocation across the cell membrane. Enzyme I transfers the phosphoryl group from phosphoenolpyruvate (PEP) to the phosphoryl carrier protein (HPr).</text>
</comment>
<dbReference type="SUPFAM" id="SSF51621">
    <property type="entry name" value="Phosphoenolpyruvate/pyruvate domain"/>
    <property type="match status" value="1"/>
</dbReference>
<dbReference type="EC" id="2.7.3.9" evidence="6 17"/>
<sequence length="572" mass="59130">MATTEPSAQSDPQSGPETRQGIGVSPGTAYGPVVQVAPPVRPPANEPAVDDQEAALGDVKAAFEAVAVSLEERATRVEDTAQQILKATALIARDKGLVKAAAKQLEAGKGRANAIEGAIEQYAAQFEALGGYFAERVADLRDVGSRAVAAVLGVPAPGVPHFTEPSVVVAEDLAPAETATLDRALVVGIITEAGGRTSHTAILAAQMGIPAVVQLTGATSIESGTHVALDGDTGEVTIEPDLELVEQQRARAARRTEALGRLSGAGATSDGLGVALLANIGGVDDAVSAGALDLEGVGLFRTEFVYLSATKAPTVEEQTQIYRDVFAPFEGRRVVVRTLDAGADKPLKFADLGPEENPALGRRGLRLSAERPDLLDAQLEALAIAARETGADVRVMAPMVATAEEAAWFARRVRENGLPKAGVMIEVPGAALRARDVLGEVDFGSLGTNDLAQYTMAADRMQGALSDLLDPWQPAVLDVVGLACEGAKTVERPIGVCGESAGDPLLALVLVGLGVTSLSMAPSKVPVVRLALSLHTEAECQRLAQIARGSRTAVDAMGAVREAASSELTDLL</sequence>
<feature type="domain" description="Phosphotransferase system enzyme I N-terminal" evidence="24">
    <location>
        <begin position="20"/>
        <end position="136"/>
    </location>
</feature>
<evidence type="ECO:0000256" key="4">
    <source>
        <dbReference type="ARBA" id="ARBA00004496"/>
    </source>
</evidence>
<organism evidence="25 26">
    <name type="scientific">Humibacillus xanthopallidus</name>
    <dbReference type="NCBI Taxonomy" id="412689"/>
    <lineage>
        <taxon>Bacteria</taxon>
        <taxon>Bacillati</taxon>
        <taxon>Actinomycetota</taxon>
        <taxon>Actinomycetes</taxon>
        <taxon>Micrococcales</taxon>
        <taxon>Intrasporangiaceae</taxon>
        <taxon>Humibacillus</taxon>
    </lineage>
</organism>
<keyword evidence="13 17" id="KW-0479">Metal-binding</keyword>
<dbReference type="InterPro" id="IPR000121">
    <property type="entry name" value="PEP_util_C"/>
</dbReference>
<name>A0A543PNS2_9MICO</name>
<feature type="binding site" evidence="19">
    <location>
        <begin position="449"/>
        <end position="450"/>
    </location>
    <ligand>
        <name>phosphoenolpyruvate</name>
        <dbReference type="ChEBI" id="CHEBI:58702"/>
    </ligand>
</feature>
<evidence type="ECO:0000256" key="18">
    <source>
        <dbReference type="PIRSR" id="PIRSR000732-1"/>
    </source>
</evidence>
<dbReference type="PANTHER" id="PTHR46244">
    <property type="entry name" value="PHOSPHOENOLPYRUVATE-PROTEIN PHOSPHOTRANSFERASE"/>
    <property type="match status" value="1"/>
</dbReference>
<dbReference type="PANTHER" id="PTHR46244:SF3">
    <property type="entry name" value="PHOSPHOENOLPYRUVATE-PROTEIN PHOSPHOTRANSFERASE"/>
    <property type="match status" value="1"/>
</dbReference>
<dbReference type="InterPro" id="IPR050499">
    <property type="entry name" value="PEP-utilizing_PTS_enzyme"/>
</dbReference>
<feature type="binding site" evidence="20">
    <location>
        <position position="426"/>
    </location>
    <ligand>
        <name>Mg(2+)</name>
        <dbReference type="ChEBI" id="CHEBI:18420"/>
    </ligand>
</feature>
<evidence type="ECO:0000256" key="13">
    <source>
        <dbReference type="ARBA" id="ARBA00022723"/>
    </source>
</evidence>
<dbReference type="Pfam" id="PF00391">
    <property type="entry name" value="PEP-utilizers"/>
    <property type="match status" value="1"/>
</dbReference>
<feature type="domain" description="PEP-utilising enzyme C-terminal" evidence="23">
    <location>
        <begin position="267"/>
        <end position="532"/>
    </location>
</feature>
<evidence type="ECO:0000256" key="15">
    <source>
        <dbReference type="ARBA" id="ARBA00022842"/>
    </source>
</evidence>
<evidence type="ECO:0000256" key="5">
    <source>
        <dbReference type="ARBA" id="ARBA00007837"/>
    </source>
</evidence>
<comment type="catalytic activity">
    <reaction evidence="1 17">
        <text>L-histidyl-[protein] + phosphoenolpyruvate = N(pros)-phospho-L-histidyl-[protein] + pyruvate</text>
        <dbReference type="Rhea" id="RHEA:23880"/>
        <dbReference type="Rhea" id="RHEA-COMP:9745"/>
        <dbReference type="Rhea" id="RHEA-COMP:9746"/>
        <dbReference type="ChEBI" id="CHEBI:15361"/>
        <dbReference type="ChEBI" id="CHEBI:29979"/>
        <dbReference type="ChEBI" id="CHEBI:58702"/>
        <dbReference type="ChEBI" id="CHEBI:64837"/>
        <dbReference type="EC" id="2.7.3.9"/>
    </reaction>
</comment>
<comment type="subcellular location">
    <subcellularLocation>
        <location evidence="4 17">Cytoplasm</location>
    </subcellularLocation>
</comment>
<dbReference type="InterPro" id="IPR008731">
    <property type="entry name" value="PTS_EIN"/>
</dbReference>
<dbReference type="EMBL" id="VFQF01000002">
    <property type="protein sequence ID" value="TQN45729.1"/>
    <property type="molecule type" value="Genomic_DNA"/>
</dbReference>
<dbReference type="Gene3D" id="1.10.274.10">
    <property type="entry name" value="PtsI, HPr-binding domain"/>
    <property type="match status" value="1"/>
</dbReference>
<evidence type="ECO:0000256" key="17">
    <source>
        <dbReference type="PIRNR" id="PIRNR000732"/>
    </source>
</evidence>
<evidence type="ECO:0000256" key="21">
    <source>
        <dbReference type="SAM" id="MobiDB-lite"/>
    </source>
</evidence>
<comment type="caution">
    <text evidence="25">The sequence shown here is derived from an EMBL/GenBank/DDBJ whole genome shotgun (WGS) entry which is preliminary data.</text>
</comment>
<dbReference type="InterPro" id="IPR036637">
    <property type="entry name" value="Phosphohistidine_dom_sf"/>
</dbReference>
<feature type="active site" description="Tele-phosphohistidine intermediate" evidence="18">
    <location>
        <position position="199"/>
    </location>
</feature>
<reference evidence="25 26" key="1">
    <citation type="submission" date="2019-06" db="EMBL/GenBank/DDBJ databases">
        <title>Sequencing the genomes of 1000 actinobacteria strains.</title>
        <authorList>
            <person name="Klenk H.-P."/>
        </authorList>
    </citation>
    <scope>NUCLEOTIDE SEQUENCE [LARGE SCALE GENOMIC DNA]</scope>
    <source>
        <strain evidence="25 26">DSM 21776</strain>
    </source>
</reference>
<evidence type="ECO:0000256" key="20">
    <source>
        <dbReference type="PIRSR" id="PIRSR000732-3"/>
    </source>
</evidence>
<dbReference type="InterPro" id="IPR015813">
    <property type="entry name" value="Pyrv/PenolPyrv_kinase-like_dom"/>
</dbReference>
<evidence type="ECO:0000259" key="22">
    <source>
        <dbReference type="Pfam" id="PF00391"/>
    </source>
</evidence>
<evidence type="ECO:0000256" key="2">
    <source>
        <dbReference type="ARBA" id="ARBA00001946"/>
    </source>
</evidence>
<evidence type="ECO:0000259" key="24">
    <source>
        <dbReference type="Pfam" id="PF05524"/>
    </source>
</evidence>
<dbReference type="Gene3D" id="3.20.20.60">
    <property type="entry name" value="Phosphoenolpyruvate-binding domains"/>
    <property type="match status" value="1"/>
</dbReference>
<feature type="compositionally biased region" description="Polar residues" evidence="21">
    <location>
        <begin position="1"/>
        <end position="17"/>
    </location>
</feature>
<comment type="cofactor">
    <cofactor evidence="2 17 20">
        <name>Mg(2+)</name>
        <dbReference type="ChEBI" id="CHEBI:18420"/>
    </cofactor>
</comment>
<dbReference type="PIRSF" id="PIRSF000732">
    <property type="entry name" value="PTS_enzyme_I"/>
    <property type="match status" value="1"/>
</dbReference>
<dbReference type="GO" id="GO:0008965">
    <property type="term" value="F:phosphoenolpyruvate-protein phosphotransferase activity"/>
    <property type="evidence" value="ECO:0007669"/>
    <property type="project" value="UniProtKB-EC"/>
</dbReference>
<evidence type="ECO:0000256" key="12">
    <source>
        <dbReference type="ARBA" id="ARBA00022683"/>
    </source>
</evidence>
<keyword evidence="8 17" id="KW-0813">Transport</keyword>
<evidence type="ECO:0000256" key="6">
    <source>
        <dbReference type="ARBA" id="ARBA00012232"/>
    </source>
</evidence>
<evidence type="ECO:0000256" key="1">
    <source>
        <dbReference type="ARBA" id="ARBA00000683"/>
    </source>
</evidence>
<dbReference type="SUPFAM" id="SSF47831">
    <property type="entry name" value="Enzyme I of the PEP:sugar phosphotransferase system HPr-binding (sub)domain"/>
    <property type="match status" value="1"/>
</dbReference>
<comment type="similarity">
    <text evidence="5 17">Belongs to the PEP-utilizing enzyme family.</text>
</comment>
<evidence type="ECO:0000256" key="3">
    <source>
        <dbReference type="ARBA" id="ARBA00002728"/>
    </source>
</evidence>
<keyword evidence="9 17" id="KW-0963">Cytoplasm</keyword>
<dbReference type="NCBIfam" id="TIGR01417">
    <property type="entry name" value="PTS_I_fam"/>
    <property type="match status" value="1"/>
</dbReference>
<dbReference type="GO" id="GO:0016301">
    <property type="term" value="F:kinase activity"/>
    <property type="evidence" value="ECO:0007669"/>
    <property type="project" value="UniProtKB-KW"/>
</dbReference>
<accession>A0A543PNS2</accession>
<keyword evidence="14 17" id="KW-0418">Kinase</keyword>
<evidence type="ECO:0000256" key="8">
    <source>
        <dbReference type="ARBA" id="ARBA00022448"/>
    </source>
</evidence>
<feature type="active site" description="Proton donor" evidence="18">
    <location>
        <position position="497"/>
    </location>
</feature>
<keyword evidence="15 17" id="KW-0460">Magnesium</keyword>
<feature type="binding site" evidence="20">
    <location>
        <position position="450"/>
    </location>
    <ligand>
        <name>Mg(2+)</name>
        <dbReference type="ChEBI" id="CHEBI:18420"/>
    </ligand>
</feature>
<evidence type="ECO:0000256" key="16">
    <source>
        <dbReference type="ARBA" id="ARBA00033235"/>
    </source>
</evidence>
<dbReference type="PRINTS" id="PR01736">
    <property type="entry name" value="PHPHTRNFRASE"/>
</dbReference>
<keyword evidence="12 17" id="KW-0598">Phosphotransferase system</keyword>
<keyword evidence="11 17" id="KW-0808">Transferase</keyword>
<feature type="domain" description="PEP-utilising enzyme mobile" evidence="22">
    <location>
        <begin position="163"/>
        <end position="234"/>
    </location>
</feature>
<evidence type="ECO:0000256" key="14">
    <source>
        <dbReference type="ARBA" id="ARBA00022777"/>
    </source>
</evidence>
<evidence type="ECO:0000256" key="19">
    <source>
        <dbReference type="PIRSR" id="PIRSR000732-2"/>
    </source>
</evidence>
<dbReference type="GO" id="GO:0009401">
    <property type="term" value="P:phosphoenolpyruvate-dependent sugar phosphotransferase system"/>
    <property type="evidence" value="ECO:0007669"/>
    <property type="project" value="UniProtKB-KW"/>
</dbReference>
<dbReference type="Gene3D" id="3.50.30.10">
    <property type="entry name" value="Phosphohistidine domain"/>
    <property type="match status" value="1"/>
</dbReference>
<dbReference type="InterPro" id="IPR024692">
    <property type="entry name" value="PTS_EI"/>
</dbReference>
<evidence type="ECO:0000256" key="11">
    <source>
        <dbReference type="ARBA" id="ARBA00022679"/>
    </source>
</evidence>
<dbReference type="SUPFAM" id="SSF52009">
    <property type="entry name" value="Phosphohistidine domain"/>
    <property type="match status" value="1"/>
</dbReference>
<feature type="region of interest" description="Disordered" evidence="21">
    <location>
        <begin position="1"/>
        <end position="48"/>
    </location>
</feature>
<dbReference type="RefSeq" id="WP_141822337.1">
    <property type="nucleotide sequence ID" value="NZ_BAAAQC010000010.1"/>
</dbReference>
<dbReference type="InterPro" id="IPR006318">
    <property type="entry name" value="PTS_EI-like"/>
</dbReference>
<dbReference type="Proteomes" id="UP000320085">
    <property type="component" value="Unassembled WGS sequence"/>
</dbReference>
<feature type="binding site" evidence="19">
    <location>
        <position position="301"/>
    </location>
    <ligand>
        <name>phosphoenolpyruvate</name>
        <dbReference type="ChEBI" id="CHEBI:58702"/>
    </ligand>
</feature>
<proteinExistence type="inferred from homology"/>
<dbReference type="OrthoDB" id="9765468at2"/>